<evidence type="ECO:0000256" key="1">
    <source>
        <dbReference type="SAM" id="MobiDB-lite"/>
    </source>
</evidence>
<gene>
    <name evidence="2" type="ORF">Q5P01_018755</name>
</gene>
<proteinExistence type="predicted"/>
<evidence type="ECO:0000313" key="3">
    <source>
        <dbReference type="Proteomes" id="UP001187415"/>
    </source>
</evidence>
<reference evidence="2" key="1">
    <citation type="submission" date="2023-07" db="EMBL/GenBank/DDBJ databases">
        <title>Chromosome-level Genome Assembly of Striped Snakehead (Channa striata).</title>
        <authorList>
            <person name="Liu H."/>
        </authorList>
    </citation>
    <scope>NUCLEOTIDE SEQUENCE</scope>
    <source>
        <strain evidence="2">Gz</strain>
        <tissue evidence="2">Muscle</tissue>
    </source>
</reference>
<evidence type="ECO:0000313" key="2">
    <source>
        <dbReference type="EMBL" id="KAK2830824.1"/>
    </source>
</evidence>
<feature type="region of interest" description="Disordered" evidence="1">
    <location>
        <begin position="119"/>
        <end position="141"/>
    </location>
</feature>
<sequence>MDDYIILIVDSLLFRLDLPFMDAVYWTHEALFGIFSFPSEKRPRCRAAPTPLSRRTSTPVRGLVPPRVCEPGSPADVLTLRDRPDPKLAVVGGEDRPSQSRELRTCWISRLPMFIHEGTEGRRSSGSHTSLHGAAAKTLKN</sequence>
<feature type="region of interest" description="Disordered" evidence="1">
    <location>
        <begin position="43"/>
        <end position="66"/>
    </location>
</feature>
<dbReference type="Proteomes" id="UP001187415">
    <property type="component" value="Unassembled WGS sequence"/>
</dbReference>
<accession>A0AA88M5H1</accession>
<comment type="caution">
    <text evidence="2">The sequence shown here is derived from an EMBL/GenBank/DDBJ whole genome shotgun (WGS) entry which is preliminary data.</text>
</comment>
<keyword evidence="3" id="KW-1185">Reference proteome</keyword>
<dbReference type="AlphaFoldDB" id="A0AA88M5H1"/>
<dbReference type="EMBL" id="JAUPFM010000014">
    <property type="protein sequence ID" value="KAK2830824.1"/>
    <property type="molecule type" value="Genomic_DNA"/>
</dbReference>
<organism evidence="2 3">
    <name type="scientific">Channa striata</name>
    <name type="common">Snakehead murrel</name>
    <name type="synonym">Ophicephalus striatus</name>
    <dbReference type="NCBI Taxonomy" id="64152"/>
    <lineage>
        <taxon>Eukaryota</taxon>
        <taxon>Metazoa</taxon>
        <taxon>Chordata</taxon>
        <taxon>Craniata</taxon>
        <taxon>Vertebrata</taxon>
        <taxon>Euteleostomi</taxon>
        <taxon>Actinopterygii</taxon>
        <taxon>Neopterygii</taxon>
        <taxon>Teleostei</taxon>
        <taxon>Neoteleostei</taxon>
        <taxon>Acanthomorphata</taxon>
        <taxon>Anabantaria</taxon>
        <taxon>Anabantiformes</taxon>
        <taxon>Channoidei</taxon>
        <taxon>Channidae</taxon>
        <taxon>Channa</taxon>
    </lineage>
</organism>
<protein>
    <submittedName>
        <fullName evidence="2">Uncharacterized protein</fullName>
    </submittedName>
</protein>
<name>A0AA88M5H1_CHASR</name>